<dbReference type="InterPro" id="IPR011993">
    <property type="entry name" value="PH-like_dom_sf"/>
</dbReference>
<sequence>MGSEISQCVEDMTGAIGEVDITDQANREDGEVAAGPLWQRPSRAKLVSVTGASRNRGLKGSWYVLRGWPDCTLTAFKDNHSETPIGVIHLLKCDVKAKQQEDGKFHFQIHHSSHGSKHLFADSSHIMHRWIQEISNVTEEATSMGGMEGYLKKRGGMRLHTWQSRWFTLMGTELCWFEKATESFPRGAITLSNHVRAQPCKKDVGGEKYVFEIIDESRHDSKKRREFACETMLDRQYWVEAIQTSIQTNRSRSMSKRPTSFSGSTRGGQEEIGDIGDVNDEENKRSSPLGFGEGIQNFLTNKLGRSESSLDDGMHFPDTMEGYMEKHSSYMIWQKRYFECANGEFRYWKSKDTKDAGKQESSKIYLGDILKGSPTVNPMDQTGILIATDMRIYSLRCTSREECQEWIKSLHDWQDFLDLK</sequence>
<feature type="domain" description="PH" evidence="2">
    <location>
        <begin position="30"/>
        <end position="139"/>
    </location>
</feature>
<organism evidence="3 4">
    <name type="scientific">Triparma retinervis</name>
    <dbReference type="NCBI Taxonomy" id="2557542"/>
    <lineage>
        <taxon>Eukaryota</taxon>
        <taxon>Sar</taxon>
        <taxon>Stramenopiles</taxon>
        <taxon>Ochrophyta</taxon>
        <taxon>Bolidophyceae</taxon>
        <taxon>Parmales</taxon>
        <taxon>Triparmaceae</taxon>
        <taxon>Triparma</taxon>
    </lineage>
</organism>
<feature type="domain" description="PH" evidence="2">
    <location>
        <begin position="317"/>
        <end position="415"/>
    </location>
</feature>
<gene>
    <name evidence="3" type="ORF">TrRE_jg7790</name>
</gene>
<dbReference type="Proteomes" id="UP001165082">
    <property type="component" value="Unassembled WGS sequence"/>
</dbReference>
<dbReference type="OrthoDB" id="185175at2759"/>
<feature type="compositionally biased region" description="Acidic residues" evidence="1">
    <location>
        <begin position="271"/>
        <end position="280"/>
    </location>
</feature>
<comment type="caution">
    <text evidence="3">The sequence shown here is derived from an EMBL/GenBank/DDBJ whole genome shotgun (WGS) entry which is preliminary data.</text>
</comment>
<proteinExistence type="predicted"/>
<dbReference type="InterPro" id="IPR001849">
    <property type="entry name" value="PH_domain"/>
</dbReference>
<evidence type="ECO:0000313" key="3">
    <source>
        <dbReference type="EMBL" id="GMI10072.1"/>
    </source>
</evidence>
<evidence type="ECO:0000259" key="2">
    <source>
        <dbReference type="PROSITE" id="PS50003"/>
    </source>
</evidence>
<feature type="domain" description="PH" evidence="2">
    <location>
        <begin position="144"/>
        <end position="247"/>
    </location>
</feature>
<dbReference type="InterPro" id="IPR051707">
    <property type="entry name" value="PI-Interact_SigTrans_Reg"/>
</dbReference>
<dbReference type="AlphaFoldDB" id="A0A9W7FD67"/>
<protein>
    <recommendedName>
        <fullName evidence="2">PH domain-containing protein</fullName>
    </recommendedName>
</protein>
<reference evidence="3" key="1">
    <citation type="submission" date="2022-07" db="EMBL/GenBank/DDBJ databases">
        <title>Genome analysis of Parmales, a sister group of diatoms, reveals the evolutionary specialization of diatoms from phago-mixotrophs to photoautotrophs.</title>
        <authorList>
            <person name="Ban H."/>
            <person name="Sato S."/>
            <person name="Yoshikawa S."/>
            <person name="Kazumasa Y."/>
            <person name="Nakamura Y."/>
            <person name="Ichinomiya M."/>
            <person name="Saitoh K."/>
            <person name="Sato N."/>
            <person name="Blanc-Mathieu R."/>
            <person name="Endo H."/>
            <person name="Kuwata A."/>
            <person name="Ogata H."/>
        </authorList>
    </citation>
    <scope>NUCLEOTIDE SEQUENCE</scope>
</reference>
<dbReference type="SMART" id="SM00233">
    <property type="entry name" value="PH"/>
    <property type="match status" value="3"/>
</dbReference>
<dbReference type="SUPFAM" id="SSF50729">
    <property type="entry name" value="PH domain-like"/>
    <property type="match status" value="3"/>
</dbReference>
<accession>A0A9W7FD67</accession>
<dbReference type="Gene3D" id="2.30.29.30">
    <property type="entry name" value="Pleckstrin-homology domain (PH domain)/Phosphotyrosine-binding domain (PTB)"/>
    <property type="match status" value="3"/>
</dbReference>
<keyword evidence="4" id="KW-1185">Reference proteome</keyword>
<evidence type="ECO:0000313" key="4">
    <source>
        <dbReference type="Proteomes" id="UP001165082"/>
    </source>
</evidence>
<dbReference type="PANTHER" id="PTHR14336">
    <property type="entry name" value="TANDEM PH DOMAIN CONTAINING PROTEIN"/>
    <property type="match status" value="1"/>
</dbReference>
<dbReference type="EMBL" id="BRXZ01000354">
    <property type="protein sequence ID" value="GMI10072.1"/>
    <property type="molecule type" value="Genomic_DNA"/>
</dbReference>
<dbReference type="Pfam" id="PF00169">
    <property type="entry name" value="PH"/>
    <property type="match status" value="3"/>
</dbReference>
<feature type="compositionally biased region" description="Polar residues" evidence="1">
    <location>
        <begin position="248"/>
        <end position="264"/>
    </location>
</feature>
<dbReference type="PROSITE" id="PS50003">
    <property type="entry name" value="PH_DOMAIN"/>
    <property type="match status" value="3"/>
</dbReference>
<name>A0A9W7FD67_9STRA</name>
<feature type="region of interest" description="Disordered" evidence="1">
    <location>
        <begin position="248"/>
        <end position="291"/>
    </location>
</feature>
<evidence type="ECO:0000256" key="1">
    <source>
        <dbReference type="SAM" id="MobiDB-lite"/>
    </source>
</evidence>